<dbReference type="STRING" id="1562970.ING2E5B_2203"/>
<dbReference type="InterPro" id="IPR013249">
    <property type="entry name" value="RNA_pol_sigma70_r4_t2"/>
</dbReference>
<evidence type="ECO:0000256" key="4">
    <source>
        <dbReference type="ARBA" id="ARBA00023163"/>
    </source>
</evidence>
<dbReference type="GO" id="GO:0006352">
    <property type="term" value="P:DNA-templated transcription initiation"/>
    <property type="evidence" value="ECO:0007669"/>
    <property type="project" value="InterPro"/>
</dbReference>
<evidence type="ECO:0000259" key="5">
    <source>
        <dbReference type="Pfam" id="PF04542"/>
    </source>
</evidence>
<evidence type="ECO:0000256" key="3">
    <source>
        <dbReference type="ARBA" id="ARBA00023082"/>
    </source>
</evidence>
<dbReference type="InterPro" id="IPR014284">
    <property type="entry name" value="RNA_pol_sigma-70_dom"/>
</dbReference>
<dbReference type="Pfam" id="PF08281">
    <property type="entry name" value="Sigma70_r4_2"/>
    <property type="match status" value="1"/>
</dbReference>
<dbReference type="SUPFAM" id="SSF88659">
    <property type="entry name" value="Sigma3 and sigma4 domains of RNA polymerase sigma factors"/>
    <property type="match status" value="1"/>
</dbReference>
<evidence type="ECO:0000256" key="1">
    <source>
        <dbReference type="ARBA" id="ARBA00010641"/>
    </source>
</evidence>
<dbReference type="Proteomes" id="UP000032417">
    <property type="component" value="Chromosome 1"/>
</dbReference>
<dbReference type="NCBIfam" id="TIGR02985">
    <property type="entry name" value="Sig70_bacteroi1"/>
    <property type="match status" value="1"/>
</dbReference>
<dbReference type="Gene3D" id="1.10.1740.10">
    <property type="match status" value="1"/>
</dbReference>
<dbReference type="InterPro" id="IPR014327">
    <property type="entry name" value="RNA_pol_sigma70_bacteroid"/>
</dbReference>
<dbReference type="InterPro" id="IPR039425">
    <property type="entry name" value="RNA_pol_sigma-70-like"/>
</dbReference>
<reference evidence="7 8" key="1">
    <citation type="submission" date="2014-08" db="EMBL/GenBank/DDBJ databases">
        <authorList>
            <person name="Wibberg D."/>
        </authorList>
    </citation>
    <scope>NUCLEOTIDE SEQUENCE [LARGE SCALE GENOMIC DNA]</scope>
    <source>
        <strain evidence="8">ING2-E5B</strain>
    </source>
</reference>
<name>A0A098C3C1_9BACT</name>
<dbReference type="InterPro" id="IPR007627">
    <property type="entry name" value="RNA_pol_sigma70_r2"/>
</dbReference>
<dbReference type="GO" id="GO:0016987">
    <property type="term" value="F:sigma factor activity"/>
    <property type="evidence" value="ECO:0007669"/>
    <property type="project" value="UniProtKB-KW"/>
</dbReference>
<dbReference type="AlphaFoldDB" id="A0A098C3C1"/>
<evidence type="ECO:0000259" key="6">
    <source>
        <dbReference type="Pfam" id="PF08281"/>
    </source>
</evidence>
<evidence type="ECO:0000313" key="7">
    <source>
        <dbReference type="EMBL" id="CEA16931.1"/>
    </source>
</evidence>
<dbReference type="InterPro" id="IPR013325">
    <property type="entry name" value="RNA_pol_sigma_r2"/>
</dbReference>
<dbReference type="GO" id="GO:0003677">
    <property type="term" value="F:DNA binding"/>
    <property type="evidence" value="ECO:0007669"/>
    <property type="project" value="InterPro"/>
</dbReference>
<keyword evidence="8" id="KW-1185">Reference proteome</keyword>
<gene>
    <name evidence="7" type="ORF">ING2E5B_2203</name>
</gene>
<dbReference type="HOGENOM" id="CLU_047691_4_2_10"/>
<dbReference type="InterPro" id="IPR036388">
    <property type="entry name" value="WH-like_DNA-bd_sf"/>
</dbReference>
<proteinExistence type="inferred from homology"/>
<keyword evidence="4" id="KW-0804">Transcription</keyword>
<keyword evidence="2" id="KW-0805">Transcription regulation</keyword>
<dbReference type="PATRIC" id="fig|1562970.3.peg.2177"/>
<evidence type="ECO:0000313" key="8">
    <source>
        <dbReference type="Proteomes" id="UP000032417"/>
    </source>
</evidence>
<dbReference type="Pfam" id="PF04542">
    <property type="entry name" value="Sigma70_r2"/>
    <property type="match status" value="1"/>
</dbReference>
<dbReference type="SUPFAM" id="SSF88946">
    <property type="entry name" value="Sigma2 domain of RNA polymerase sigma factors"/>
    <property type="match status" value="1"/>
</dbReference>
<dbReference type="PANTHER" id="PTHR43133:SF46">
    <property type="entry name" value="RNA POLYMERASE SIGMA-70 FACTOR ECF SUBFAMILY"/>
    <property type="match status" value="1"/>
</dbReference>
<comment type="similarity">
    <text evidence="1">Belongs to the sigma-70 factor family. ECF subfamily.</text>
</comment>
<feature type="domain" description="RNA polymerase sigma factor 70 region 4 type 2" evidence="6">
    <location>
        <begin position="129"/>
        <end position="179"/>
    </location>
</feature>
<dbReference type="InterPro" id="IPR013324">
    <property type="entry name" value="RNA_pol_sigma_r3/r4-like"/>
</dbReference>
<protein>
    <submittedName>
        <fullName evidence="7">RNA polymerase sigma-70 factor</fullName>
    </submittedName>
</protein>
<dbReference type="PANTHER" id="PTHR43133">
    <property type="entry name" value="RNA POLYMERASE ECF-TYPE SIGMA FACTO"/>
    <property type="match status" value="1"/>
</dbReference>
<dbReference type="EMBL" id="LN515532">
    <property type="protein sequence ID" value="CEA16931.1"/>
    <property type="molecule type" value="Genomic_DNA"/>
</dbReference>
<feature type="domain" description="RNA polymerase sigma-70 region 2" evidence="5">
    <location>
        <begin position="31"/>
        <end position="97"/>
    </location>
</feature>
<dbReference type="KEGG" id="pbt:ING2E5B_2203"/>
<accession>A0A098C3C1</accession>
<keyword evidence="3" id="KW-0731">Sigma factor</keyword>
<organism evidence="7 8">
    <name type="scientific">Fermentimonas caenicola</name>
    <dbReference type="NCBI Taxonomy" id="1562970"/>
    <lineage>
        <taxon>Bacteria</taxon>
        <taxon>Pseudomonadati</taxon>
        <taxon>Bacteroidota</taxon>
        <taxon>Bacteroidia</taxon>
        <taxon>Bacteroidales</taxon>
        <taxon>Dysgonomonadaceae</taxon>
        <taxon>Fermentimonas</taxon>
    </lineage>
</organism>
<dbReference type="OrthoDB" id="799938at2"/>
<evidence type="ECO:0000256" key="2">
    <source>
        <dbReference type="ARBA" id="ARBA00023015"/>
    </source>
</evidence>
<dbReference type="Gene3D" id="1.10.10.10">
    <property type="entry name" value="Winged helix-like DNA-binding domain superfamily/Winged helix DNA-binding domain"/>
    <property type="match status" value="1"/>
</dbReference>
<sequence length="190" mass="22641">MKKDLQEFAINEDHALFILLKKRDREAFSAIYKKYHRYLYAIALKYLKNTQMAEDAVQHVFVKLWESTSDIHIEINLKNYLYTMTKNYILNQIRDRKDEISLNYINAQIDIPGQEDVIKAMDDKQMRNLLYQGVESLPPQKKEICLRKLETTESNQQIAEKMGISINTVKSHYQESIKMLRLYFDQIKIK</sequence>
<dbReference type="NCBIfam" id="TIGR02937">
    <property type="entry name" value="sigma70-ECF"/>
    <property type="match status" value="1"/>
</dbReference>